<keyword evidence="6" id="KW-1185">Reference proteome</keyword>
<dbReference type="Gene3D" id="3.30.70.270">
    <property type="match status" value="1"/>
</dbReference>
<sequence>MSPSRTLAVWCPDWPVVAACAEAGVGTRAPAAVFRANLVTAGNAAARRYGIRRGMRRRDAQGRCPEVAVLPDDPDRDARAFEQVLTTIEALRPGVAAVRPGLAALPVPAAYYGGEAPAAAVLIEALVAEGVRDCRTGVADDLFTAEQAARTAPRQECVVVAPGGSPGFVGPLAVEVLEGMLEEGEETTQLVGLLRRLGVRTLADLARLPARDVHQRFGPLGARVHRLAGGTDAQLPVLREPPPDLVREVAFEPPLETVEAVCFSLRRTAEAFVEQIATRQLVCTRVRVEVECEASIGTTYAERSWAHVRWFGPGDLIDRVRWQLGAASTQGLGSPVSLVRLVPETVEPGFGEGLWGGAEELVDRQVAKVRALLGHDGVVVPVLQGGRSPADRQRLVPWGDRAPGGRDRALPWPGSIPGPAPSVVLAEPWPAVVEDAAGRVAVVSERGVMSGEPTRFRAREGEAWQTVAAWAGPWPVDELWWEPDPSHAETRRVARFQVVGADGRAWLMSCTMTSGDGRWWTEAGYE</sequence>
<evidence type="ECO:0000256" key="2">
    <source>
        <dbReference type="ARBA" id="ARBA00022763"/>
    </source>
</evidence>
<evidence type="ECO:0000256" key="3">
    <source>
        <dbReference type="ARBA" id="ARBA00025589"/>
    </source>
</evidence>
<dbReference type="CDD" id="cd03468">
    <property type="entry name" value="PolY_like"/>
    <property type="match status" value="1"/>
</dbReference>
<dbReference type="InterPro" id="IPR043502">
    <property type="entry name" value="DNA/RNA_pol_sf"/>
</dbReference>
<dbReference type="AlphaFoldDB" id="A0A3L8P3Y1"/>
<evidence type="ECO:0000256" key="1">
    <source>
        <dbReference type="ARBA" id="ARBA00010945"/>
    </source>
</evidence>
<comment type="function">
    <text evidence="3">Poorly processive, error-prone DNA polymerase involved in untargeted mutagenesis. Copies undamaged DNA at stalled replication forks, which arise in vivo from mismatched or misaligned primer ends. These misaligned primers can be extended by PolIV. Exhibits no 3'-5' exonuclease (proofreading) activity. May be involved in translesional synthesis, in conjunction with the beta clamp from PolIII.</text>
</comment>
<dbReference type="GO" id="GO:0006281">
    <property type="term" value="P:DNA repair"/>
    <property type="evidence" value="ECO:0007669"/>
    <property type="project" value="InterPro"/>
</dbReference>
<evidence type="ECO:0000313" key="5">
    <source>
        <dbReference type="EMBL" id="RLV49493.1"/>
    </source>
</evidence>
<dbReference type="PANTHER" id="PTHR35369:SF2">
    <property type="entry name" value="BLR3025 PROTEIN"/>
    <property type="match status" value="1"/>
</dbReference>
<dbReference type="Gene3D" id="3.40.1170.60">
    <property type="match status" value="1"/>
</dbReference>
<name>A0A3L8P3Y1_9ACTN</name>
<accession>A0A3L8P3Y1</accession>
<dbReference type="PANTHER" id="PTHR35369">
    <property type="entry name" value="BLR3025 PROTEIN-RELATED"/>
    <property type="match status" value="1"/>
</dbReference>
<dbReference type="InterPro" id="IPR001126">
    <property type="entry name" value="UmuC"/>
</dbReference>
<dbReference type="Proteomes" id="UP000281708">
    <property type="component" value="Unassembled WGS sequence"/>
</dbReference>
<comment type="similarity">
    <text evidence="1">Belongs to the DNA polymerase type-Y family.</text>
</comment>
<gene>
    <name evidence="5" type="ORF">D9V37_06015</name>
</gene>
<dbReference type="RefSeq" id="WP_121805258.1">
    <property type="nucleotide sequence ID" value="NZ_RDBE01000006.1"/>
</dbReference>
<comment type="caution">
    <text evidence="5">The sequence shown here is derived from an EMBL/GenBank/DDBJ whole genome shotgun (WGS) entry which is preliminary data.</text>
</comment>
<evidence type="ECO:0000259" key="4">
    <source>
        <dbReference type="PROSITE" id="PS50173"/>
    </source>
</evidence>
<dbReference type="Gene3D" id="1.10.150.20">
    <property type="entry name" value="5' to 3' exonuclease, C-terminal subdomain"/>
    <property type="match status" value="1"/>
</dbReference>
<dbReference type="PROSITE" id="PS50173">
    <property type="entry name" value="UMUC"/>
    <property type="match status" value="1"/>
</dbReference>
<protein>
    <submittedName>
        <fullName evidence="5">DNA polymerase Y family protein</fullName>
    </submittedName>
</protein>
<proteinExistence type="inferred from homology"/>
<evidence type="ECO:0000313" key="6">
    <source>
        <dbReference type="Proteomes" id="UP000281708"/>
    </source>
</evidence>
<dbReference type="InterPro" id="IPR043128">
    <property type="entry name" value="Rev_trsase/Diguanyl_cyclase"/>
</dbReference>
<dbReference type="InterPro" id="IPR050356">
    <property type="entry name" value="SulA_CellDiv_inhibitor"/>
</dbReference>
<dbReference type="EMBL" id="RDBE01000006">
    <property type="protein sequence ID" value="RLV49493.1"/>
    <property type="molecule type" value="Genomic_DNA"/>
</dbReference>
<dbReference type="Pfam" id="PF00817">
    <property type="entry name" value="IMS"/>
    <property type="match status" value="1"/>
</dbReference>
<dbReference type="SUPFAM" id="SSF56672">
    <property type="entry name" value="DNA/RNA polymerases"/>
    <property type="match status" value="1"/>
</dbReference>
<feature type="domain" description="UmuC" evidence="4">
    <location>
        <begin position="30"/>
        <end position="100"/>
    </location>
</feature>
<dbReference type="OrthoDB" id="5244088at2"/>
<reference evidence="5 6" key="1">
    <citation type="submission" date="2018-10" db="EMBL/GenBank/DDBJ databases">
        <title>Marmoricola sp. 4Q3S-7 whole genome shotgun sequence.</title>
        <authorList>
            <person name="Li F."/>
        </authorList>
    </citation>
    <scope>NUCLEOTIDE SEQUENCE [LARGE SCALE GENOMIC DNA]</scope>
    <source>
        <strain evidence="5 6">4Q3S-7</strain>
    </source>
</reference>
<keyword evidence="2" id="KW-0227">DNA damage</keyword>
<organism evidence="5 6">
    <name type="scientific">Nocardioides mangrovicus</name>
    <dbReference type="NCBI Taxonomy" id="2478913"/>
    <lineage>
        <taxon>Bacteria</taxon>
        <taxon>Bacillati</taxon>
        <taxon>Actinomycetota</taxon>
        <taxon>Actinomycetes</taxon>
        <taxon>Propionibacteriales</taxon>
        <taxon>Nocardioidaceae</taxon>
        <taxon>Nocardioides</taxon>
    </lineage>
</organism>